<accession>A0A433DMI4</accession>
<evidence type="ECO:0000313" key="3">
    <source>
        <dbReference type="Proteomes" id="UP000268093"/>
    </source>
</evidence>
<evidence type="ECO:0000256" key="1">
    <source>
        <dbReference type="SAM" id="MobiDB-lite"/>
    </source>
</evidence>
<feature type="region of interest" description="Disordered" evidence="1">
    <location>
        <begin position="134"/>
        <end position="159"/>
    </location>
</feature>
<sequence length="264" mass="28353">MWRWRGSGRSRQAGRGLSVGSPFDIEALRPQNTDTLRDSHTDFDAARVDAFRPQLLESAQARTIREDASHINAAFRSFCHGTSSTNNPQTTETIRGSTERVSNAIRDDAFSTTEIGEINKPVASGNARYISEGISPPAASTAQSASPSSADYTSPSSSTSASSFASASLSSAASSTMAMAMLDYVMAKASIQHHCDPMEWVEAVPLTYQDPMEGIGFPMIKWKVSNWEPMALSPGRGECAQHVGLGRGVWPTVSAASVYKVLLE</sequence>
<feature type="non-terminal residue" evidence="2">
    <location>
        <position position="264"/>
    </location>
</feature>
<proteinExistence type="predicted"/>
<dbReference type="AlphaFoldDB" id="A0A433DMI4"/>
<comment type="caution">
    <text evidence="2">The sequence shown here is derived from an EMBL/GenBank/DDBJ whole genome shotgun (WGS) entry which is preliminary data.</text>
</comment>
<feature type="compositionally biased region" description="Low complexity" evidence="1">
    <location>
        <begin position="1"/>
        <end position="16"/>
    </location>
</feature>
<organism evidence="2 3">
    <name type="scientific">Jimgerdemannia flammicorona</name>
    <dbReference type="NCBI Taxonomy" id="994334"/>
    <lineage>
        <taxon>Eukaryota</taxon>
        <taxon>Fungi</taxon>
        <taxon>Fungi incertae sedis</taxon>
        <taxon>Mucoromycota</taxon>
        <taxon>Mucoromycotina</taxon>
        <taxon>Endogonomycetes</taxon>
        <taxon>Endogonales</taxon>
        <taxon>Endogonaceae</taxon>
        <taxon>Jimgerdemannia</taxon>
    </lineage>
</organism>
<feature type="region of interest" description="Disordered" evidence="1">
    <location>
        <begin position="78"/>
        <end position="108"/>
    </location>
</feature>
<evidence type="ECO:0000313" key="2">
    <source>
        <dbReference type="EMBL" id="RUP52098.1"/>
    </source>
</evidence>
<protein>
    <submittedName>
        <fullName evidence="2">Uncharacterized protein</fullName>
    </submittedName>
</protein>
<dbReference type="EMBL" id="RBNI01000197">
    <property type="protein sequence ID" value="RUP52098.1"/>
    <property type="molecule type" value="Genomic_DNA"/>
</dbReference>
<name>A0A433DMI4_9FUNG</name>
<feature type="compositionally biased region" description="Low complexity" evidence="1">
    <location>
        <begin position="135"/>
        <end position="159"/>
    </location>
</feature>
<feature type="compositionally biased region" description="Polar residues" evidence="1">
    <location>
        <begin position="80"/>
        <end position="101"/>
    </location>
</feature>
<feature type="region of interest" description="Disordered" evidence="1">
    <location>
        <begin position="1"/>
        <end position="23"/>
    </location>
</feature>
<keyword evidence="3" id="KW-1185">Reference proteome</keyword>
<reference evidence="2 3" key="1">
    <citation type="journal article" date="2018" name="New Phytol.">
        <title>Phylogenomics of Endogonaceae and evolution of mycorrhizas within Mucoromycota.</title>
        <authorList>
            <person name="Chang Y."/>
            <person name="Desiro A."/>
            <person name="Na H."/>
            <person name="Sandor L."/>
            <person name="Lipzen A."/>
            <person name="Clum A."/>
            <person name="Barry K."/>
            <person name="Grigoriev I.V."/>
            <person name="Martin F.M."/>
            <person name="Stajich J.E."/>
            <person name="Smith M.E."/>
            <person name="Bonito G."/>
            <person name="Spatafora J.W."/>
        </authorList>
    </citation>
    <scope>NUCLEOTIDE SEQUENCE [LARGE SCALE GENOMIC DNA]</scope>
    <source>
        <strain evidence="2 3">GMNB39</strain>
    </source>
</reference>
<gene>
    <name evidence="2" type="ORF">BC936DRAFT_141462</name>
</gene>
<dbReference type="Proteomes" id="UP000268093">
    <property type="component" value="Unassembled WGS sequence"/>
</dbReference>